<feature type="domain" description="Acetyl-CoA hydrolase/transferase N-terminal" evidence="4">
    <location>
        <begin position="3"/>
        <end position="206"/>
    </location>
</feature>
<dbReference type="InterPro" id="IPR017821">
    <property type="entry name" value="Succinate_CoA_transferase"/>
</dbReference>
<evidence type="ECO:0000259" key="5">
    <source>
        <dbReference type="Pfam" id="PF13336"/>
    </source>
</evidence>
<dbReference type="GO" id="GO:0006084">
    <property type="term" value="P:acetyl-CoA metabolic process"/>
    <property type="evidence" value="ECO:0007669"/>
    <property type="project" value="InterPro"/>
</dbReference>
<dbReference type="InterPro" id="IPR037171">
    <property type="entry name" value="NagB/RpiA_transferase-like"/>
</dbReference>
<feature type="domain" description="Acetyl-CoA hydrolase/transferase C-terminal" evidence="5">
    <location>
        <begin position="313"/>
        <end position="453"/>
    </location>
</feature>
<feature type="binding site" evidence="3">
    <location>
        <position position="372"/>
    </location>
    <ligand>
        <name>CoA</name>
        <dbReference type="ChEBI" id="CHEBI:57287"/>
    </ligand>
</feature>
<evidence type="ECO:0000313" key="7">
    <source>
        <dbReference type="Proteomes" id="UP000631034"/>
    </source>
</evidence>
<feature type="binding site" evidence="3">
    <location>
        <position position="368"/>
    </location>
    <ligand>
        <name>CoA</name>
        <dbReference type="ChEBI" id="CHEBI:57287"/>
    </ligand>
</feature>
<dbReference type="InterPro" id="IPR046433">
    <property type="entry name" value="ActCoA_hydro"/>
</dbReference>
<dbReference type="Gene3D" id="3.40.1080.20">
    <property type="entry name" value="Acetyl-CoA hydrolase/transferase C-terminal domain"/>
    <property type="match status" value="1"/>
</dbReference>
<name>A0A8J7CQ55_9PROT</name>
<evidence type="ECO:0000259" key="4">
    <source>
        <dbReference type="Pfam" id="PF02550"/>
    </source>
</evidence>
<dbReference type="Gene3D" id="3.40.1080.10">
    <property type="entry name" value="Glutaconate Coenzyme A-transferase"/>
    <property type="match status" value="1"/>
</dbReference>
<dbReference type="GO" id="GO:0003986">
    <property type="term" value="F:acetyl-CoA hydrolase activity"/>
    <property type="evidence" value="ECO:0007669"/>
    <property type="project" value="TreeGrafter"/>
</dbReference>
<evidence type="ECO:0000256" key="2">
    <source>
        <dbReference type="PIRSR" id="PIRSR617821-1"/>
    </source>
</evidence>
<gene>
    <name evidence="6" type="ORF">IHV25_09420</name>
</gene>
<keyword evidence="6" id="KW-0378">Hydrolase</keyword>
<evidence type="ECO:0000256" key="1">
    <source>
        <dbReference type="ARBA" id="ARBA00009632"/>
    </source>
</evidence>
<dbReference type="Proteomes" id="UP000631034">
    <property type="component" value="Unassembled WGS sequence"/>
</dbReference>
<dbReference type="InterPro" id="IPR038460">
    <property type="entry name" value="AcetylCoA_hyd_C_sf"/>
</dbReference>
<feature type="active site" description="5-glutamyl coenzyme A thioester intermediate" evidence="2">
    <location>
        <position position="278"/>
    </location>
</feature>
<dbReference type="NCBIfam" id="TIGR03458">
    <property type="entry name" value="YgfH_subfam"/>
    <property type="match status" value="1"/>
</dbReference>
<protein>
    <submittedName>
        <fullName evidence="6">Acetyl-CoA hydrolase/transferase family protein</fullName>
    </submittedName>
</protein>
<reference evidence="6" key="1">
    <citation type="submission" date="2020-10" db="EMBL/GenBank/DDBJ databases">
        <title>Genome sequence of the unusual species of purple photosynthetic bacteria, Phaeovibrio sulfidiphilus DSM 23193, type strain.</title>
        <authorList>
            <person name="Kyndt J.A."/>
            <person name="Meyer T.E."/>
        </authorList>
    </citation>
    <scope>NUCLEOTIDE SEQUENCE</scope>
    <source>
        <strain evidence="6">DSM 23193</strain>
    </source>
</reference>
<keyword evidence="7" id="KW-1185">Reference proteome</keyword>
<dbReference type="GO" id="GO:0006083">
    <property type="term" value="P:acetate metabolic process"/>
    <property type="evidence" value="ECO:0007669"/>
    <property type="project" value="InterPro"/>
</dbReference>
<dbReference type="Pfam" id="PF02550">
    <property type="entry name" value="AcetylCoA_hydro"/>
    <property type="match status" value="1"/>
</dbReference>
<accession>A0A8J7CQ55</accession>
<dbReference type="Gene3D" id="3.30.750.70">
    <property type="entry name" value="4-hydroxybutyrate coenzyme like domains"/>
    <property type="match status" value="1"/>
</dbReference>
<proteinExistence type="inferred from homology"/>
<dbReference type="AlphaFoldDB" id="A0A8J7CQ55"/>
<organism evidence="6 7">
    <name type="scientific">Phaeovibrio sulfidiphilus</name>
    <dbReference type="NCBI Taxonomy" id="1220600"/>
    <lineage>
        <taxon>Bacteria</taxon>
        <taxon>Pseudomonadati</taxon>
        <taxon>Pseudomonadota</taxon>
        <taxon>Alphaproteobacteria</taxon>
        <taxon>Rhodospirillales</taxon>
        <taxon>Rhodospirillaceae</taxon>
        <taxon>Phaeovibrio</taxon>
    </lineage>
</organism>
<dbReference type="SUPFAM" id="SSF100950">
    <property type="entry name" value="NagB/RpiA/CoA transferase-like"/>
    <property type="match status" value="2"/>
</dbReference>
<dbReference type="EMBL" id="JACZHT010000008">
    <property type="protein sequence ID" value="MBE1237862.1"/>
    <property type="molecule type" value="Genomic_DNA"/>
</dbReference>
<evidence type="ECO:0000313" key="6">
    <source>
        <dbReference type="EMBL" id="MBE1237862.1"/>
    </source>
</evidence>
<evidence type="ECO:0000256" key="3">
    <source>
        <dbReference type="PIRSR" id="PIRSR617821-2"/>
    </source>
</evidence>
<dbReference type="InterPro" id="IPR026888">
    <property type="entry name" value="AcetylCoA_hyd_C"/>
</dbReference>
<dbReference type="InterPro" id="IPR003702">
    <property type="entry name" value="ActCoA_hydro_N"/>
</dbReference>
<dbReference type="Pfam" id="PF13336">
    <property type="entry name" value="AcetylCoA_hyd_C"/>
    <property type="match status" value="1"/>
</dbReference>
<sequence length="488" mass="52946">MTAEEAIAFIKPGTTIGASGFTGSGYPKAVPLALAAKIKEEADSGRTFRVNLWTGASTGPELDGALAEVNGIEFRMPYQSDTHMRDRINRGEAHYFDYHLSHSTPLVKSGAMGPLHTAVIEVTAIKSDGRLVPSSSAGNNQAWLDAAEQVILEVNSWQNADLEGMHDFYTIAPPPNTQPIPIMKADDRIGSPYMTVDPSKVVAVVETHIPDRNAPFSDPGEVEMKIAANLLDFLSHEVKMGRMPENLFPLQSGVGNIANAVLCGLMDSPFENMTSYTEVIQDGMINLLKAGKLRMASATAFSLSPDMAKYINDHMHEFQDKMILRPQDVSNNPEVIRRLGCIAMNSLIETDIYGNVNSTHVMGSRVMNGIGGSGDFARSASISVFMTPSTAKGGAISAIVPQACHVDHGSQDVRVIVTEQGLADLRGLSPKQRAETIIRNCAHPDYRPALLDYYKRARDVSVGQHTPVILDEALSWHSRFVKAGSMRA</sequence>
<dbReference type="PANTHER" id="PTHR43609:SF1">
    <property type="entry name" value="ACETYL-COA HYDROLASE"/>
    <property type="match status" value="1"/>
</dbReference>
<comment type="similarity">
    <text evidence="1">Belongs to the acetyl-CoA hydrolase/transferase family.</text>
</comment>
<feature type="binding site" evidence="3">
    <location>
        <position position="392"/>
    </location>
    <ligand>
        <name>CoA</name>
        <dbReference type="ChEBI" id="CHEBI:57287"/>
    </ligand>
</feature>
<dbReference type="FunFam" id="3.40.1080.20:FF:000001">
    <property type="entry name" value="Acetyl-CoA hydrolase Ach1"/>
    <property type="match status" value="1"/>
</dbReference>
<dbReference type="PANTHER" id="PTHR43609">
    <property type="entry name" value="ACETYL-COA HYDROLASE"/>
    <property type="match status" value="1"/>
</dbReference>
<comment type="caution">
    <text evidence="6">The sequence shown here is derived from an EMBL/GenBank/DDBJ whole genome shotgun (WGS) entry which is preliminary data.</text>
</comment>
<dbReference type="GO" id="GO:0008775">
    <property type="term" value="F:acetate CoA-transferase activity"/>
    <property type="evidence" value="ECO:0007669"/>
    <property type="project" value="InterPro"/>
</dbReference>
<feature type="binding site" evidence="3">
    <location>
        <position position="348"/>
    </location>
    <ligand>
        <name>CoA</name>
        <dbReference type="ChEBI" id="CHEBI:57287"/>
    </ligand>
</feature>